<name>A0ABN1YB09_9PSEU</name>
<proteinExistence type="predicted"/>
<protein>
    <submittedName>
        <fullName evidence="1">Uncharacterized protein</fullName>
    </submittedName>
</protein>
<dbReference type="Proteomes" id="UP001501414">
    <property type="component" value="Unassembled WGS sequence"/>
</dbReference>
<dbReference type="RefSeq" id="WP_344029479.1">
    <property type="nucleotide sequence ID" value="NZ_BAAAJK010000053.1"/>
</dbReference>
<comment type="caution">
    <text evidence="1">The sequence shown here is derived from an EMBL/GenBank/DDBJ whole genome shotgun (WGS) entry which is preliminary data.</text>
</comment>
<accession>A0ABN1YB09</accession>
<evidence type="ECO:0000313" key="2">
    <source>
        <dbReference type="Proteomes" id="UP001501414"/>
    </source>
</evidence>
<evidence type="ECO:0000313" key="1">
    <source>
        <dbReference type="EMBL" id="GAA1402093.1"/>
    </source>
</evidence>
<sequence length="74" mass="8202">MTGREHTSGIRCGADQCTRRAEVAVHYDDALIRLACLTDAIEFVTRALDADDPVRVTLLYDEQNRQLTIGPRGA</sequence>
<gene>
    <name evidence="1" type="ORF">GCM10009613_61490</name>
</gene>
<reference evidence="1 2" key="1">
    <citation type="journal article" date="2019" name="Int. J. Syst. Evol. Microbiol.">
        <title>The Global Catalogue of Microorganisms (GCM) 10K type strain sequencing project: providing services to taxonomists for standard genome sequencing and annotation.</title>
        <authorList>
            <consortium name="The Broad Institute Genomics Platform"/>
            <consortium name="The Broad Institute Genome Sequencing Center for Infectious Disease"/>
            <person name="Wu L."/>
            <person name="Ma J."/>
        </authorList>
    </citation>
    <scope>NUCLEOTIDE SEQUENCE [LARGE SCALE GENOMIC DNA]</scope>
    <source>
        <strain evidence="1 2">JCM 11896</strain>
    </source>
</reference>
<keyword evidence="2" id="KW-1185">Reference proteome</keyword>
<organism evidence="1 2">
    <name type="scientific">Pseudonocardia kongjuensis</name>
    <dbReference type="NCBI Taxonomy" id="102227"/>
    <lineage>
        <taxon>Bacteria</taxon>
        <taxon>Bacillati</taxon>
        <taxon>Actinomycetota</taxon>
        <taxon>Actinomycetes</taxon>
        <taxon>Pseudonocardiales</taxon>
        <taxon>Pseudonocardiaceae</taxon>
        <taxon>Pseudonocardia</taxon>
    </lineage>
</organism>
<dbReference type="EMBL" id="BAAAJK010000053">
    <property type="protein sequence ID" value="GAA1402093.1"/>
    <property type="molecule type" value="Genomic_DNA"/>
</dbReference>